<dbReference type="EMBL" id="NPIC01000003">
    <property type="protein sequence ID" value="RDL37614.1"/>
    <property type="molecule type" value="Genomic_DNA"/>
</dbReference>
<feature type="transmembrane region" description="Helical" evidence="1">
    <location>
        <begin position="72"/>
        <end position="90"/>
    </location>
</feature>
<keyword evidence="1" id="KW-0812">Transmembrane</keyword>
<protein>
    <submittedName>
        <fullName evidence="2">Uncharacterized protein</fullName>
    </submittedName>
</protein>
<sequence length="103" mass="11366">MGKAYSIALETLVPGEYMPSPSQDVAPADAWGATAGDSDVPGGGAVYHVTFMTKADGCHSQGLFSFLIRLSYVKMLSILAITWLWHWWLWDRLLHLLDDVAKV</sequence>
<keyword evidence="3" id="KW-1185">Reference proteome</keyword>
<dbReference type="GeneID" id="43597896"/>
<evidence type="ECO:0000313" key="2">
    <source>
        <dbReference type="EMBL" id="RDL37614.1"/>
    </source>
</evidence>
<dbReference type="RefSeq" id="XP_031870270.1">
    <property type="nucleotide sequence ID" value="XM_032013670.1"/>
</dbReference>
<keyword evidence="1" id="KW-1133">Transmembrane helix</keyword>
<keyword evidence="1" id="KW-0472">Membrane</keyword>
<comment type="caution">
    <text evidence="2">The sequence shown here is derived from an EMBL/GenBank/DDBJ whole genome shotgun (WGS) entry which is preliminary data.</text>
</comment>
<dbReference type="Proteomes" id="UP000254866">
    <property type="component" value="Unassembled WGS sequence"/>
</dbReference>
<organism evidence="2 3">
    <name type="scientific">Venustampulla echinocandica</name>
    <dbReference type="NCBI Taxonomy" id="2656787"/>
    <lineage>
        <taxon>Eukaryota</taxon>
        <taxon>Fungi</taxon>
        <taxon>Dikarya</taxon>
        <taxon>Ascomycota</taxon>
        <taxon>Pezizomycotina</taxon>
        <taxon>Leotiomycetes</taxon>
        <taxon>Helotiales</taxon>
        <taxon>Pleuroascaceae</taxon>
        <taxon>Venustampulla</taxon>
    </lineage>
</organism>
<proteinExistence type="predicted"/>
<gene>
    <name evidence="2" type="ORF">BP5553_05047</name>
</gene>
<reference evidence="2 3" key="1">
    <citation type="journal article" date="2018" name="IMA Fungus">
        <title>IMA Genome-F 9: Draft genome sequence of Annulohypoxylon stygium, Aspergillus mulundensis, Berkeleyomyces basicola (syn. Thielaviopsis basicola), Ceratocystis smalleyi, two Cercospora beticola strains, Coleophoma cylindrospora, Fusarium fracticaudum, Phialophora cf. hyalina, and Morchella septimelata.</title>
        <authorList>
            <person name="Wingfield B.D."/>
            <person name="Bills G.F."/>
            <person name="Dong Y."/>
            <person name="Huang W."/>
            <person name="Nel W.J."/>
            <person name="Swalarsk-Parry B.S."/>
            <person name="Vaghefi N."/>
            <person name="Wilken P.M."/>
            <person name="An Z."/>
            <person name="de Beer Z.W."/>
            <person name="De Vos L."/>
            <person name="Chen L."/>
            <person name="Duong T.A."/>
            <person name="Gao Y."/>
            <person name="Hammerbacher A."/>
            <person name="Kikkert J.R."/>
            <person name="Li Y."/>
            <person name="Li H."/>
            <person name="Li K."/>
            <person name="Li Q."/>
            <person name="Liu X."/>
            <person name="Ma X."/>
            <person name="Naidoo K."/>
            <person name="Pethybridge S.J."/>
            <person name="Sun J."/>
            <person name="Steenkamp E.T."/>
            <person name="van der Nest M.A."/>
            <person name="van Wyk S."/>
            <person name="Wingfield M.J."/>
            <person name="Xiong C."/>
            <person name="Yue Q."/>
            <person name="Zhang X."/>
        </authorList>
    </citation>
    <scope>NUCLEOTIDE SEQUENCE [LARGE SCALE GENOMIC DNA]</scope>
    <source>
        <strain evidence="2 3">BP 5553</strain>
    </source>
</reference>
<accession>A0A370TQ09</accession>
<dbReference type="AlphaFoldDB" id="A0A370TQ09"/>
<evidence type="ECO:0000256" key="1">
    <source>
        <dbReference type="SAM" id="Phobius"/>
    </source>
</evidence>
<name>A0A370TQ09_9HELO</name>
<evidence type="ECO:0000313" key="3">
    <source>
        <dbReference type="Proteomes" id="UP000254866"/>
    </source>
</evidence>